<evidence type="ECO:0008006" key="4">
    <source>
        <dbReference type="Google" id="ProtNLM"/>
    </source>
</evidence>
<gene>
    <name evidence="2" type="ORF">EW146_g6964</name>
</gene>
<dbReference type="OrthoDB" id="3248529at2759"/>
<feature type="compositionally biased region" description="Low complexity" evidence="1">
    <location>
        <begin position="1"/>
        <end position="18"/>
    </location>
</feature>
<comment type="caution">
    <text evidence="2">The sequence shown here is derived from an EMBL/GenBank/DDBJ whole genome shotgun (WGS) entry which is preliminary data.</text>
</comment>
<accession>A0A4S4LMR4</accession>
<feature type="region of interest" description="Disordered" evidence="1">
    <location>
        <begin position="96"/>
        <end position="166"/>
    </location>
</feature>
<keyword evidence="3" id="KW-1185">Reference proteome</keyword>
<feature type="compositionally biased region" description="Basic and acidic residues" evidence="1">
    <location>
        <begin position="96"/>
        <end position="107"/>
    </location>
</feature>
<dbReference type="PANTHER" id="PTHR33050">
    <property type="entry name" value="REVERSE TRANSCRIPTASE DOMAIN-CONTAINING PROTEIN"/>
    <property type="match status" value="1"/>
</dbReference>
<dbReference type="Proteomes" id="UP000310158">
    <property type="component" value="Unassembled WGS sequence"/>
</dbReference>
<organism evidence="2 3">
    <name type="scientific">Bondarzewia mesenterica</name>
    <dbReference type="NCBI Taxonomy" id="1095465"/>
    <lineage>
        <taxon>Eukaryota</taxon>
        <taxon>Fungi</taxon>
        <taxon>Dikarya</taxon>
        <taxon>Basidiomycota</taxon>
        <taxon>Agaricomycotina</taxon>
        <taxon>Agaricomycetes</taxon>
        <taxon>Russulales</taxon>
        <taxon>Bondarzewiaceae</taxon>
        <taxon>Bondarzewia</taxon>
    </lineage>
</organism>
<name>A0A4S4LMR4_9AGAM</name>
<dbReference type="InterPro" id="IPR043502">
    <property type="entry name" value="DNA/RNA_pol_sf"/>
</dbReference>
<protein>
    <recommendedName>
        <fullName evidence="4">Reverse transcriptase domain-containing protein</fullName>
    </recommendedName>
</protein>
<feature type="compositionally biased region" description="Basic and acidic residues" evidence="1">
    <location>
        <begin position="54"/>
        <end position="77"/>
    </location>
</feature>
<feature type="region of interest" description="Disordered" evidence="1">
    <location>
        <begin position="354"/>
        <end position="379"/>
    </location>
</feature>
<dbReference type="SUPFAM" id="SSF56672">
    <property type="entry name" value="DNA/RNA polymerases"/>
    <property type="match status" value="1"/>
</dbReference>
<feature type="region of interest" description="Disordered" evidence="1">
    <location>
        <begin position="1"/>
        <end position="27"/>
    </location>
</feature>
<evidence type="ECO:0000313" key="2">
    <source>
        <dbReference type="EMBL" id="THH13225.1"/>
    </source>
</evidence>
<feature type="region of interest" description="Disordered" evidence="1">
    <location>
        <begin position="41"/>
        <end position="83"/>
    </location>
</feature>
<sequence length="1124" mass="126276">MSLDDSSTQSSISQTQGSVPNESPFVSRVSKDCEAVVEQFRLGHSTKSQASRQLLEKLSSKPDGEFRDAEPINENERQAAYNDYFEQLEGIDASRRVVEVEPRRPAADDGGEGTGDRENQAMRGMSDPLGEAQPRSPSLKRRRTEDEESGERTESPKRPINPSLFPFGQDVNFAPLDEELRLTLELKANYVRDVKFVKSEIASQPDLPDIPPAVWDDLIRSGYVDFDKIATSHYTLEGDPREARQLGDFEVISAGSSRPKRAVSSQADWSLAWNKYKQGVLYLYRHRGPELQAYEEYILGQFTATSADTVINFDKAIRSRVGRQNNLKLSDFGKFNDLFTSQIVIPASRGRSSVGMSKARGMGDATGKTASSSISAPSAGLPHTPTLIVHEAPHASKTPRFLRGFLWSGGQEPVTPSASATETAAPLPSVPDHFLRDETSQRTIRDNPDLFKIVTTVNVDRFEYMLRDHPNPTFVQSIVRGLRVGFWPCTEGPGEGYPESWDESRDSFTPEGLAFIKEQCKQEERLGRFSAPFKELLPGMYSMPIHAVPKPHTDSFRMVVDHSAGNYSLNSLIDRDAVSMRLDNVQDLACNLLSSRSEVGNAPIWLFKSDVSQAYRRLPMHPLWQIKQIVTMDGERRVDRCNNFGDRAGGFIWCSFFGLVLWIAINLRRILELLAYVDDTFGHDTQATLVYYKPYDAYYPAKQAHLLELWDFLGIPHEKKKQEFGRVLTIIGFQVDAEAMTISLDPDARQKLIDAIRSFVHNAPKRRRKLVEWLRVLGYANWGLNVAPLLRPALQSAWEKTRGKKLTHAGVAINKEVTRDLLWFAKMFERSDGIIILQARIWSPEDADLVLYTDASLSGLGFWCPLRWEGFMSPLPSPPQGTETIFWYEALTVLSALIYATTLDPPPTTLAIFTDNLNTVQIFESMSAHGAYNFILLSAIEQLISHHIDLRVLHVAGDVNIVADSLSRGLMTTALRYAPGLRISPFIPPRDSLGAAWMHAFPIAPSEDTLSFYVVYMCHHIQPDSVATYLSGICNRLQPFFPHIRQMRAAPLVSRTLAGCVKLYKTPTNQKKPLSVEDLSYAASLCTNPSHDDRLFFALLHCSFFALHRLGELVVPDRIALRDW</sequence>
<feature type="region of interest" description="Disordered" evidence="1">
    <location>
        <begin position="412"/>
        <end position="434"/>
    </location>
</feature>
<proteinExistence type="predicted"/>
<evidence type="ECO:0000256" key="1">
    <source>
        <dbReference type="SAM" id="MobiDB-lite"/>
    </source>
</evidence>
<dbReference type="PANTHER" id="PTHR33050:SF7">
    <property type="entry name" value="RIBONUCLEASE H"/>
    <property type="match status" value="1"/>
</dbReference>
<feature type="compositionally biased region" description="Low complexity" evidence="1">
    <location>
        <begin position="415"/>
        <end position="427"/>
    </location>
</feature>
<dbReference type="InterPro" id="IPR052055">
    <property type="entry name" value="Hepadnavirus_pol/RT"/>
</dbReference>
<reference evidence="2 3" key="1">
    <citation type="submission" date="2019-02" db="EMBL/GenBank/DDBJ databases">
        <title>Genome sequencing of the rare red list fungi Bondarzewia mesenterica.</title>
        <authorList>
            <person name="Buettner E."/>
            <person name="Kellner H."/>
        </authorList>
    </citation>
    <scope>NUCLEOTIDE SEQUENCE [LARGE SCALE GENOMIC DNA]</scope>
    <source>
        <strain evidence="2 3">DSM 108281</strain>
    </source>
</reference>
<evidence type="ECO:0000313" key="3">
    <source>
        <dbReference type="Proteomes" id="UP000310158"/>
    </source>
</evidence>
<dbReference type="AlphaFoldDB" id="A0A4S4LMR4"/>
<dbReference type="EMBL" id="SGPL01000375">
    <property type="protein sequence ID" value="THH13225.1"/>
    <property type="molecule type" value="Genomic_DNA"/>
</dbReference>